<feature type="transmembrane region" description="Helical" evidence="1">
    <location>
        <begin position="183"/>
        <end position="201"/>
    </location>
</feature>
<feature type="transmembrane region" description="Helical" evidence="1">
    <location>
        <begin position="140"/>
        <end position="163"/>
    </location>
</feature>
<dbReference type="EMBL" id="FQUX01000016">
    <property type="protein sequence ID" value="SHG17269.1"/>
    <property type="molecule type" value="Genomic_DNA"/>
</dbReference>
<keyword evidence="1" id="KW-0812">Transmembrane</keyword>
<name>A0A1M5HMS3_9FLAO</name>
<dbReference type="Proteomes" id="UP000184406">
    <property type="component" value="Unassembled WGS sequence"/>
</dbReference>
<feature type="transmembrane region" description="Helical" evidence="1">
    <location>
        <begin position="483"/>
        <end position="502"/>
    </location>
</feature>
<evidence type="ECO:0000256" key="1">
    <source>
        <dbReference type="SAM" id="Phobius"/>
    </source>
</evidence>
<proteinExistence type="predicted"/>
<feature type="transmembrane region" description="Helical" evidence="1">
    <location>
        <begin position="374"/>
        <end position="390"/>
    </location>
</feature>
<keyword evidence="3" id="KW-1185">Reference proteome</keyword>
<evidence type="ECO:0000313" key="3">
    <source>
        <dbReference type="Proteomes" id="UP000184406"/>
    </source>
</evidence>
<keyword evidence="1" id="KW-0472">Membrane</keyword>
<keyword evidence="1" id="KW-1133">Transmembrane helix</keyword>
<sequence>MGKEPIHIIRQTKKGLAIMLVLAVVCELLFFPTMPNFFGCAMAIISYCVFSFFFQDKYIRLFPFSFCMYLSIFMYRYLPLIATILEGKPITFGFERPYQTFIYEIVLFLVSSLAFYFACATPRRTDRNNIIQKSLYQLRFYEITPAIVWGIGLIGFLIRLYNFSAGDVEYGDVGGKFLSGLDYLMYAPLCLFFPTLLNLNYANKKSVWIYAICIFMINIASNSRQSIITPIAILAILFLLYLVINNLKITDYISGPKIVLLGLFLVFVLNLLSNVSVAMLHTRKIRSDVNKLELFQRTMETMQDEALMGRLKADKDKAEGNQFISYHQGWTEQYVDNFMLARYANMRITDQTLYYAEKKGYANRQMQEVFKQNVLALFPTPLLSVLGIYVDKSKLEFSRGDLLYGSGFGGYRVTSHLADGLATFGLWYFPIQFVALFIVFKLLNCFVFSSVKGYLYAPFALMNVFSFLGMFRNAQGIFNDFAYILRGFIQGVITYLIIFYLVRSTLKLINVKYVKNLDISCKVKYF</sequence>
<feature type="transmembrane region" description="Helical" evidence="1">
    <location>
        <begin position="61"/>
        <end position="78"/>
    </location>
</feature>
<feature type="transmembrane region" description="Helical" evidence="1">
    <location>
        <begin position="12"/>
        <end position="30"/>
    </location>
</feature>
<evidence type="ECO:0008006" key="4">
    <source>
        <dbReference type="Google" id="ProtNLM"/>
    </source>
</evidence>
<feature type="transmembrane region" description="Helical" evidence="1">
    <location>
        <begin position="427"/>
        <end position="447"/>
    </location>
</feature>
<feature type="transmembrane region" description="Helical" evidence="1">
    <location>
        <begin position="98"/>
        <end position="119"/>
    </location>
</feature>
<reference evidence="3" key="1">
    <citation type="submission" date="2016-11" db="EMBL/GenBank/DDBJ databases">
        <authorList>
            <person name="Varghese N."/>
            <person name="Submissions S."/>
        </authorList>
    </citation>
    <scope>NUCLEOTIDE SEQUENCE [LARGE SCALE GENOMIC DNA]</scope>
    <source>
        <strain evidence="3">DSM 17539</strain>
    </source>
</reference>
<feature type="transmembrane region" description="Helical" evidence="1">
    <location>
        <begin position="454"/>
        <end position="471"/>
    </location>
</feature>
<feature type="transmembrane region" description="Helical" evidence="1">
    <location>
        <begin position="259"/>
        <end position="280"/>
    </location>
</feature>
<feature type="transmembrane region" description="Helical" evidence="1">
    <location>
        <begin position="226"/>
        <end position="244"/>
    </location>
</feature>
<gene>
    <name evidence="2" type="ORF">SAMN03080594_11619</name>
</gene>
<dbReference type="AlphaFoldDB" id="A0A1M5HMS3"/>
<accession>A0A1M5HMS3</accession>
<evidence type="ECO:0000313" key="2">
    <source>
        <dbReference type="EMBL" id="SHG17269.1"/>
    </source>
</evidence>
<feature type="transmembrane region" description="Helical" evidence="1">
    <location>
        <begin position="36"/>
        <end position="54"/>
    </location>
</feature>
<organism evidence="2 3">
    <name type="scientific">Arenibacter palladensis</name>
    <dbReference type="NCBI Taxonomy" id="237373"/>
    <lineage>
        <taxon>Bacteria</taxon>
        <taxon>Pseudomonadati</taxon>
        <taxon>Bacteroidota</taxon>
        <taxon>Flavobacteriia</taxon>
        <taxon>Flavobacteriales</taxon>
        <taxon>Flavobacteriaceae</taxon>
        <taxon>Arenibacter</taxon>
    </lineage>
</organism>
<protein>
    <recommendedName>
        <fullName evidence="4">O-antigen polysaccharide polymerase Wzy</fullName>
    </recommendedName>
</protein>